<evidence type="ECO:0000313" key="2">
    <source>
        <dbReference type="EMBL" id="RAK55971.1"/>
    </source>
</evidence>
<gene>
    <name evidence="2" type="ORF">DJ017_16365</name>
</gene>
<evidence type="ECO:0000259" key="1">
    <source>
        <dbReference type="Pfam" id="PF21834"/>
    </source>
</evidence>
<dbReference type="AlphaFoldDB" id="A0A328ANT1"/>
<name>A0A328ANT1_9CAUL</name>
<organism evidence="2 3">
    <name type="scientific">Phenylobacterium soli</name>
    <dbReference type="NCBI Taxonomy" id="2170551"/>
    <lineage>
        <taxon>Bacteria</taxon>
        <taxon>Pseudomonadati</taxon>
        <taxon>Pseudomonadota</taxon>
        <taxon>Alphaproteobacteria</taxon>
        <taxon>Caulobacterales</taxon>
        <taxon>Caulobacteraceae</taxon>
        <taxon>Phenylobacterium</taxon>
    </lineage>
</organism>
<dbReference type="Proteomes" id="UP000249254">
    <property type="component" value="Unassembled WGS sequence"/>
</dbReference>
<protein>
    <recommendedName>
        <fullName evidence="1">DUF6894 domain-containing protein</fullName>
    </recommendedName>
</protein>
<proteinExistence type="predicted"/>
<dbReference type="EMBL" id="QFYQ01000001">
    <property type="protein sequence ID" value="RAK55971.1"/>
    <property type="molecule type" value="Genomic_DNA"/>
</dbReference>
<comment type="caution">
    <text evidence="2">The sequence shown here is derived from an EMBL/GenBank/DDBJ whole genome shotgun (WGS) entry which is preliminary data.</text>
</comment>
<dbReference type="RefSeq" id="WP_111529719.1">
    <property type="nucleotide sequence ID" value="NZ_JBHRSG010000003.1"/>
</dbReference>
<evidence type="ECO:0000313" key="3">
    <source>
        <dbReference type="Proteomes" id="UP000249254"/>
    </source>
</evidence>
<accession>A0A328ANT1</accession>
<dbReference type="Pfam" id="PF21834">
    <property type="entry name" value="DUF6894"/>
    <property type="match status" value="1"/>
</dbReference>
<keyword evidence="3" id="KW-1185">Reference proteome</keyword>
<sequence length="89" mass="9867">MPRYFFNVLDDALPDLQGTELAGLNIARDEALRLAGAVIKERPETFWNAKRWSMEVCDDAGLLLFALTLAATEMPSAKVVPYQRNLGGL</sequence>
<reference evidence="3" key="1">
    <citation type="submission" date="2018-05" db="EMBL/GenBank/DDBJ databases">
        <authorList>
            <person name="Li X."/>
        </authorList>
    </citation>
    <scope>NUCLEOTIDE SEQUENCE [LARGE SCALE GENOMIC DNA]</scope>
    <source>
        <strain evidence="3">LX32</strain>
    </source>
</reference>
<feature type="domain" description="DUF6894" evidence="1">
    <location>
        <begin position="3"/>
        <end position="69"/>
    </location>
</feature>
<dbReference type="InterPro" id="IPR054189">
    <property type="entry name" value="DUF6894"/>
</dbReference>
<dbReference type="OrthoDB" id="7575967at2"/>